<dbReference type="InterPro" id="IPR000941">
    <property type="entry name" value="Enolase"/>
</dbReference>
<dbReference type="SFLD" id="SFLDF00002">
    <property type="entry name" value="enolase"/>
    <property type="match status" value="1"/>
</dbReference>
<dbReference type="InterPro" id="IPR020809">
    <property type="entry name" value="Enolase_CS"/>
</dbReference>
<comment type="similarity">
    <text evidence="3">Belongs to the enolase family.</text>
</comment>
<evidence type="ECO:0000256" key="7">
    <source>
        <dbReference type="ARBA" id="ARBA00023239"/>
    </source>
</evidence>
<dbReference type="EMBL" id="MW815540">
    <property type="protein sequence ID" value="QVU21288.1"/>
    <property type="molecule type" value="mRNA"/>
</dbReference>
<keyword evidence="6" id="KW-0324">Glycolysis</keyword>
<evidence type="ECO:0000259" key="9">
    <source>
        <dbReference type="SMART" id="SM01193"/>
    </source>
</evidence>
<gene>
    <name evidence="10" type="primary">enol</name>
</gene>
<keyword evidence="7" id="KW-0456">Lyase</keyword>
<dbReference type="InterPro" id="IPR020810">
    <property type="entry name" value="Enolase_C"/>
</dbReference>
<evidence type="ECO:0000256" key="6">
    <source>
        <dbReference type="ARBA" id="ARBA00023152"/>
    </source>
</evidence>
<dbReference type="FunFam" id="3.20.20.120:FF:000002">
    <property type="entry name" value="Enolase 1"/>
    <property type="match status" value="1"/>
</dbReference>
<dbReference type="GO" id="GO:0006096">
    <property type="term" value="P:glycolytic process"/>
    <property type="evidence" value="ECO:0007669"/>
    <property type="project" value="UniProtKB-KW"/>
</dbReference>
<evidence type="ECO:0000256" key="3">
    <source>
        <dbReference type="ARBA" id="ARBA00009604"/>
    </source>
</evidence>
<evidence type="ECO:0000256" key="2">
    <source>
        <dbReference type="ARBA" id="ARBA00005031"/>
    </source>
</evidence>
<dbReference type="SMART" id="SM01193">
    <property type="entry name" value="Enolase_N"/>
    <property type="match status" value="1"/>
</dbReference>
<dbReference type="NCBIfam" id="TIGR01060">
    <property type="entry name" value="eno"/>
    <property type="match status" value="1"/>
</dbReference>
<proteinExistence type="evidence at transcript level"/>
<dbReference type="PANTHER" id="PTHR11902:SF1">
    <property type="entry name" value="ENOLASE"/>
    <property type="match status" value="1"/>
</dbReference>
<dbReference type="SMART" id="SM01192">
    <property type="entry name" value="Enolase_C"/>
    <property type="match status" value="1"/>
</dbReference>
<dbReference type="PROSITE" id="PS00164">
    <property type="entry name" value="ENOLASE"/>
    <property type="match status" value="1"/>
</dbReference>
<dbReference type="SFLD" id="SFLDG00178">
    <property type="entry name" value="enolase"/>
    <property type="match status" value="1"/>
</dbReference>
<comment type="pathway">
    <text evidence="2">Carbohydrate degradation; glycolysis; pyruvate from D-glyceraldehyde 3-phosphate: step 4/5.</text>
</comment>
<evidence type="ECO:0000259" key="8">
    <source>
        <dbReference type="SMART" id="SM01192"/>
    </source>
</evidence>
<feature type="domain" description="Enolase C-terminal TIM barrel" evidence="8">
    <location>
        <begin position="142"/>
        <end position="432"/>
    </location>
</feature>
<dbReference type="Pfam" id="PF03952">
    <property type="entry name" value="Enolase_N"/>
    <property type="match status" value="1"/>
</dbReference>
<accession>A0A8E6YIZ7</accession>
<dbReference type="PANTHER" id="PTHR11902">
    <property type="entry name" value="ENOLASE"/>
    <property type="match status" value="1"/>
</dbReference>
<dbReference type="GO" id="GO:0000015">
    <property type="term" value="C:phosphopyruvate hydratase complex"/>
    <property type="evidence" value="ECO:0007669"/>
    <property type="project" value="InterPro"/>
</dbReference>
<dbReference type="CDD" id="cd03313">
    <property type="entry name" value="enolase"/>
    <property type="match status" value="1"/>
</dbReference>
<dbReference type="InterPro" id="IPR020811">
    <property type="entry name" value="Enolase_N"/>
</dbReference>
<dbReference type="AlphaFoldDB" id="A0A8E6YIZ7"/>
<organism evidence="10">
    <name type="scientific">Salpingoeca llamariensis</name>
    <dbReference type="NCBI Taxonomy" id="2822280"/>
    <lineage>
        <taxon>Eukaryota</taxon>
        <taxon>Choanoflagellata</taxon>
        <taxon>Craspedida</taxon>
        <taxon>Salpingoecidae</taxon>
        <taxon>Salpingoeca</taxon>
    </lineage>
</organism>
<comment type="cofactor">
    <cofactor evidence="1">
        <name>Mg(2+)</name>
        <dbReference type="ChEBI" id="CHEBI:18420"/>
    </cofactor>
</comment>
<evidence type="ECO:0000256" key="5">
    <source>
        <dbReference type="ARBA" id="ARBA00022842"/>
    </source>
</evidence>
<sequence>MAAVSRLHARQIFDSRGNPTVEVELTTQHGTFRAAVPSGASTGIHEALELRDKGEEYHGKGVSQAVSNVNTVIAPALIEKKVDVVDQKAFDTFLLELDGTDNKSKLGANAILGVSMAATKAAAAAKGIPLYRHIAELAGNKDVVLPVPSFNVINGGSHAGNRLAMQEFMIMPVGATSFTEAMRMGSETYHHLKKVIKAKYGQDACNVGDEGGFAPGIQDNKEGLDLLVQAIDKAGYTGKIKIAMDCAASEFYKDGKYDLDFKNPDSKPEEHKSSQELTDLYKTFLGEYPIVSIEDSHDQDDWDGWATLTGSCDIQIVGDDLTVTNPKRIQTAVDKKACNGLLLKVNQIGSITEAIDACKLAQANGWGVMVSHRSGETEDTFIADLVVGLATGQIKTGAPCRSERLAKYNQLLRIEEELGDKARYAGEDFRHAVKLVQ</sequence>
<dbReference type="Pfam" id="PF00113">
    <property type="entry name" value="Enolase_C"/>
    <property type="match status" value="1"/>
</dbReference>
<reference evidence="10" key="1">
    <citation type="journal article" date="2021" name="Eur. J. Protist.">
        <title>Extended divergence estimates and species descriptions of new craspedid choanoflagellates from the Atacama Desert, Northern Chile.</title>
        <authorList>
            <person name="Schiwitza S."/>
            <person name="Gutsche L."/>
            <person name="Freches E."/>
            <person name="Arndt H."/>
            <person name="Nitsche F."/>
        </authorList>
    </citation>
    <scope>NUCLEOTIDE SEQUENCE</scope>
    <source>
        <strain evidence="10">HFCC957</strain>
    </source>
</reference>
<dbReference type="PIRSF" id="PIRSF001400">
    <property type="entry name" value="Enolase"/>
    <property type="match status" value="1"/>
</dbReference>
<dbReference type="EC" id="4.2.1.11" evidence="4"/>
<evidence type="ECO:0000313" key="10">
    <source>
        <dbReference type="EMBL" id="QVU21288.1"/>
    </source>
</evidence>
<protein>
    <recommendedName>
        <fullName evidence="4">phosphopyruvate hydratase</fullName>
        <ecNumber evidence="4">4.2.1.11</ecNumber>
    </recommendedName>
</protein>
<keyword evidence="5" id="KW-0460">Magnesium</keyword>
<feature type="domain" description="Enolase N-terminal" evidence="9">
    <location>
        <begin position="4"/>
        <end position="134"/>
    </location>
</feature>
<name>A0A8E6YIZ7_9EUKA</name>
<evidence type="ECO:0000256" key="4">
    <source>
        <dbReference type="ARBA" id="ARBA00012058"/>
    </source>
</evidence>
<dbReference type="GO" id="GO:0004634">
    <property type="term" value="F:phosphopyruvate hydratase activity"/>
    <property type="evidence" value="ECO:0007669"/>
    <property type="project" value="UniProtKB-EC"/>
</dbReference>
<evidence type="ECO:0000256" key="1">
    <source>
        <dbReference type="ARBA" id="ARBA00001946"/>
    </source>
</evidence>
<dbReference type="HAMAP" id="MF_00318">
    <property type="entry name" value="Enolase"/>
    <property type="match status" value="1"/>
</dbReference>
<dbReference type="FunFam" id="3.30.390.10:FF:000001">
    <property type="entry name" value="Enolase"/>
    <property type="match status" value="1"/>
</dbReference>
<dbReference type="GO" id="GO:0000287">
    <property type="term" value="F:magnesium ion binding"/>
    <property type="evidence" value="ECO:0007669"/>
    <property type="project" value="InterPro"/>
</dbReference>
<dbReference type="SFLD" id="SFLDS00001">
    <property type="entry name" value="Enolase"/>
    <property type="match status" value="1"/>
</dbReference>